<evidence type="ECO:0000313" key="1">
    <source>
        <dbReference type="EMBL" id="GKI17340.1"/>
    </source>
</evidence>
<accession>A0AA37KK12</accession>
<gene>
    <name evidence="1" type="ORF">CE91St16_02480</name>
</gene>
<comment type="caution">
    <text evidence="1">The sequence shown here is derived from an EMBL/GenBank/DDBJ whole genome shotgun (WGS) entry which is preliminary data.</text>
</comment>
<dbReference type="AlphaFoldDB" id="A0AA37KK12"/>
<proteinExistence type="predicted"/>
<dbReference type="Proteomes" id="UP001055105">
    <property type="component" value="Unassembled WGS sequence"/>
</dbReference>
<organism evidence="1 2">
    <name type="scientific">Alistipes finegoldii</name>
    <dbReference type="NCBI Taxonomy" id="214856"/>
    <lineage>
        <taxon>Bacteria</taxon>
        <taxon>Pseudomonadati</taxon>
        <taxon>Bacteroidota</taxon>
        <taxon>Bacteroidia</taxon>
        <taxon>Bacteroidales</taxon>
        <taxon>Rikenellaceae</taxon>
        <taxon>Alistipes</taxon>
    </lineage>
</organism>
<dbReference type="RefSeq" id="WP_244075918.1">
    <property type="nucleotide sequence ID" value="NZ_AP025581.1"/>
</dbReference>
<name>A0AA37KK12_9BACT</name>
<reference evidence="1" key="1">
    <citation type="submission" date="2022-01" db="EMBL/GenBank/DDBJ databases">
        <title>Novel bile acid biosynthetic pathways are enriched in the microbiome of centenarians.</title>
        <authorList>
            <person name="Sato Y."/>
            <person name="Atarashi K."/>
            <person name="Plichta R.D."/>
            <person name="Arai Y."/>
            <person name="Sasajima S."/>
            <person name="Kearney M.S."/>
            <person name="Suda W."/>
            <person name="Takeshita K."/>
            <person name="Sasaki T."/>
            <person name="Okamoto S."/>
            <person name="Skelly N.A."/>
            <person name="Okamura Y."/>
            <person name="Vlamakis H."/>
            <person name="Li Y."/>
            <person name="Tanoue T."/>
            <person name="Takei H."/>
            <person name="Nittono H."/>
            <person name="Narushima S."/>
            <person name="Irie J."/>
            <person name="Itoh H."/>
            <person name="Moriya K."/>
            <person name="Sugiura Y."/>
            <person name="Suematsu M."/>
            <person name="Moritoki N."/>
            <person name="Shibata S."/>
            <person name="Littman R.D."/>
            <person name="Fischbach A.M."/>
            <person name="Uwamino Y."/>
            <person name="Inoue T."/>
            <person name="Honda A."/>
            <person name="Hattori M."/>
            <person name="Murai T."/>
            <person name="Xavier J.R."/>
            <person name="Hirose N."/>
            <person name="Honda K."/>
        </authorList>
    </citation>
    <scope>NUCLEOTIDE SEQUENCE</scope>
    <source>
        <strain evidence="1">CE91-St16</strain>
    </source>
</reference>
<evidence type="ECO:0000313" key="2">
    <source>
        <dbReference type="Proteomes" id="UP001055105"/>
    </source>
</evidence>
<dbReference type="EMBL" id="BQOL01000001">
    <property type="protein sequence ID" value="GKI17340.1"/>
    <property type="molecule type" value="Genomic_DNA"/>
</dbReference>
<protein>
    <submittedName>
        <fullName evidence="1">Uncharacterized protein</fullName>
    </submittedName>
</protein>
<sequence>MTIDRNRIKLELLNFHNYAEIYADSRNLITEYERNDNKITAAERHDIRLTKLEKNAKAKIPFKELFDRYAELKASDTNPFSTDVFALSLIERRNPLVKQAFEILGTERVRELKYNQTQIRRELIKCSADELAYKIVKRINADLPHGKAIPSKIIKERLQTIYDDLGVERRAKATDIAR</sequence>